<evidence type="ECO:0000256" key="2">
    <source>
        <dbReference type="SAM" id="MobiDB-lite"/>
    </source>
</evidence>
<gene>
    <name evidence="3" type="ORF">KIW84_025048</name>
</gene>
<protein>
    <submittedName>
        <fullName evidence="3">Uncharacterized protein</fullName>
    </submittedName>
</protein>
<evidence type="ECO:0000256" key="1">
    <source>
        <dbReference type="SAM" id="Coils"/>
    </source>
</evidence>
<organism evidence="3 4">
    <name type="scientific">Pisum sativum</name>
    <name type="common">Garden pea</name>
    <name type="synonym">Lathyrus oleraceus</name>
    <dbReference type="NCBI Taxonomy" id="3888"/>
    <lineage>
        <taxon>Eukaryota</taxon>
        <taxon>Viridiplantae</taxon>
        <taxon>Streptophyta</taxon>
        <taxon>Embryophyta</taxon>
        <taxon>Tracheophyta</taxon>
        <taxon>Spermatophyta</taxon>
        <taxon>Magnoliopsida</taxon>
        <taxon>eudicotyledons</taxon>
        <taxon>Gunneridae</taxon>
        <taxon>Pentapetalae</taxon>
        <taxon>rosids</taxon>
        <taxon>fabids</taxon>
        <taxon>Fabales</taxon>
        <taxon>Fabaceae</taxon>
        <taxon>Papilionoideae</taxon>
        <taxon>50 kb inversion clade</taxon>
        <taxon>NPAAA clade</taxon>
        <taxon>Hologalegina</taxon>
        <taxon>IRL clade</taxon>
        <taxon>Fabeae</taxon>
        <taxon>Lathyrus</taxon>
    </lineage>
</organism>
<evidence type="ECO:0000313" key="4">
    <source>
        <dbReference type="Proteomes" id="UP001058974"/>
    </source>
</evidence>
<proteinExistence type="predicted"/>
<dbReference type="EMBL" id="JAMSHJ010000002">
    <property type="protein sequence ID" value="KAI5439500.1"/>
    <property type="molecule type" value="Genomic_DNA"/>
</dbReference>
<accession>A0A9D4YLQ9</accession>
<feature type="region of interest" description="Disordered" evidence="2">
    <location>
        <begin position="1"/>
        <end position="37"/>
    </location>
</feature>
<evidence type="ECO:0000313" key="3">
    <source>
        <dbReference type="EMBL" id="KAI5439500.1"/>
    </source>
</evidence>
<name>A0A9D4YLQ9_PEA</name>
<feature type="compositionally biased region" description="Low complexity" evidence="2">
    <location>
        <begin position="10"/>
        <end position="21"/>
    </location>
</feature>
<keyword evidence="4" id="KW-1185">Reference proteome</keyword>
<sequence>MDHIEDHFVSLSSDSDSSGSSPFIREETPTSLDSKLSVTGQSIPTIINVSGSSKSKTFSRYSLDMETSLKEPSFDALLSDKGVRGDCVPNSTLTPSLVVDNSPPLILVASKVEAEKKSHKEATTTATELTSHTDEAIKALKTLKESWEEEREIYKGQLTVLRKKEDDSLDQNPKELYDALDLVFDQLEVFHLDVQCFALVSSIRGNQHGRWELSLAVPRARNWGNVKMCH</sequence>
<dbReference type="Gramene" id="Psat02G0504800-T1">
    <property type="protein sequence ID" value="KAI5439500.1"/>
    <property type="gene ID" value="KIW84_025048"/>
</dbReference>
<reference evidence="3 4" key="1">
    <citation type="journal article" date="2022" name="Nat. Genet.">
        <title>Improved pea reference genome and pan-genome highlight genomic features and evolutionary characteristics.</title>
        <authorList>
            <person name="Yang T."/>
            <person name="Liu R."/>
            <person name="Luo Y."/>
            <person name="Hu S."/>
            <person name="Wang D."/>
            <person name="Wang C."/>
            <person name="Pandey M.K."/>
            <person name="Ge S."/>
            <person name="Xu Q."/>
            <person name="Li N."/>
            <person name="Li G."/>
            <person name="Huang Y."/>
            <person name="Saxena R.K."/>
            <person name="Ji Y."/>
            <person name="Li M."/>
            <person name="Yan X."/>
            <person name="He Y."/>
            <person name="Liu Y."/>
            <person name="Wang X."/>
            <person name="Xiang C."/>
            <person name="Varshney R.K."/>
            <person name="Ding H."/>
            <person name="Gao S."/>
            <person name="Zong X."/>
        </authorList>
    </citation>
    <scope>NUCLEOTIDE SEQUENCE [LARGE SCALE GENOMIC DNA]</scope>
    <source>
        <strain evidence="3 4">cv. Zhongwan 6</strain>
    </source>
</reference>
<dbReference type="AlphaFoldDB" id="A0A9D4YLQ9"/>
<comment type="caution">
    <text evidence="3">The sequence shown here is derived from an EMBL/GenBank/DDBJ whole genome shotgun (WGS) entry which is preliminary data.</text>
</comment>
<keyword evidence="1" id="KW-0175">Coiled coil</keyword>
<dbReference type="Proteomes" id="UP001058974">
    <property type="component" value="Chromosome 2"/>
</dbReference>
<feature type="coiled-coil region" evidence="1">
    <location>
        <begin position="137"/>
        <end position="164"/>
    </location>
</feature>